<feature type="domain" description="C2H2-type" evidence="9">
    <location>
        <begin position="68"/>
        <end position="92"/>
    </location>
</feature>
<feature type="compositionally biased region" description="Basic and acidic residues" evidence="7">
    <location>
        <begin position="1"/>
        <end position="14"/>
    </location>
</feature>
<evidence type="ECO:0000256" key="1">
    <source>
        <dbReference type="ARBA" id="ARBA00004123"/>
    </source>
</evidence>
<proteinExistence type="predicted"/>
<keyword evidence="2" id="KW-0479">Metal-binding</keyword>
<dbReference type="PANTHER" id="PTHR46144">
    <property type="entry name" value="ZINC FINGER PROTEIN 385B-LIKE"/>
    <property type="match status" value="1"/>
</dbReference>
<evidence type="ECO:0000256" key="6">
    <source>
        <dbReference type="ARBA" id="ARBA00023242"/>
    </source>
</evidence>
<evidence type="ECO:0000259" key="9">
    <source>
        <dbReference type="SMART" id="SM00355"/>
    </source>
</evidence>
<feature type="domain" description="U1-type" evidence="10">
    <location>
        <begin position="100"/>
        <end position="134"/>
    </location>
</feature>
<evidence type="ECO:0000313" key="11">
    <source>
        <dbReference type="EMBL" id="CAG9768735.1"/>
    </source>
</evidence>
<dbReference type="Gene3D" id="3.30.160.60">
    <property type="entry name" value="Classic Zinc Finger"/>
    <property type="match status" value="2"/>
</dbReference>
<keyword evidence="8" id="KW-1133">Transmembrane helix</keyword>
<dbReference type="Proteomes" id="UP001152799">
    <property type="component" value="Chromosome 5"/>
</dbReference>
<dbReference type="InterPro" id="IPR036236">
    <property type="entry name" value="Znf_C2H2_sf"/>
</dbReference>
<sequence>MNKMSGDIHNRVENVPDLPEPENDDHPSESFNNDLSKTTRTLTGDFLVPTTVRNNQISFVRTASDGSLCCDICNIKVSGSKIFQKHLEGKRHKSKVDRLGKTFNCNICDVTANSEIQLNIHLSSSKHKSRVEKEEIKELFDGSSYSNSVYVIFFAVLCIVINLILLFRVAD</sequence>
<dbReference type="GO" id="GO:0008270">
    <property type="term" value="F:zinc ion binding"/>
    <property type="evidence" value="ECO:0007669"/>
    <property type="project" value="UniProtKB-KW"/>
</dbReference>
<dbReference type="InterPro" id="IPR013087">
    <property type="entry name" value="Znf_C2H2_type"/>
</dbReference>
<dbReference type="GO" id="GO:0003676">
    <property type="term" value="F:nucleic acid binding"/>
    <property type="evidence" value="ECO:0007669"/>
    <property type="project" value="InterPro"/>
</dbReference>
<dbReference type="SUPFAM" id="SSF57667">
    <property type="entry name" value="beta-beta-alpha zinc fingers"/>
    <property type="match status" value="2"/>
</dbReference>
<evidence type="ECO:0000256" key="7">
    <source>
        <dbReference type="SAM" id="MobiDB-lite"/>
    </source>
</evidence>
<feature type="domain" description="C2H2-type" evidence="9">
    <location>
        <begin position="103"/>
        <end position="127"/>
    </location>
</feature>
<dbReference type="InterPro" id="IPR051868">
    <property type="entry name" value="ZN346_ZMAT4"/>
</dbReference>
<organism evidence="11 12">
    <name type="scientific">Ceutorhynchus assimilis</name>
    <name type="common">cabbage seed weevil</name>
    <dbReference type="NCBI Taxonomy" id="467358"/>
    <lineage>
        <taxon>Eukaryota</taxon>
        <taxon>Metazoa</taxon>
        <taxon>Ecdysozoa</taxon>
        <taxon>Arthropoda</taxon>
        <taxon>Hexapoda</taxon>
        <taxon>Insecta</taxon>
        <taxon>Pterygota</taxon>
        <taxon>Neoptera</taxon>
        <taxon>Endopterygota</taxon>
        <taxon>Coleoptera</taxon>
        <taxon>Polyphaga</taxon>
        <taxon>Cucujiformia</taxon>
        <taxon>Curculionidae</taxon>
        <taxon>Ceutorhynchinae</taxon>
        <taxon>Ceutorhynchus</taxon>
    </lineage>
</organism>
<gene>
    <name evidence="11" type="ORF">CEUTPL_LOCUS9259</name>
</gene>
<accession>A0A9N9MS58</accession>
<keyword evidence="4" id="KW-0863">Zinc-finger</keyword>
<keyword evidence="3" id="KW-0677">Repeat</keyword>
<keyword evidence="8" id="KW-0812">Transmembrane</keyword>
<dbReference type="SMART" id="SM00355">
    <property type="entry name" value="ZnF_C2H2"/>
    <property type="match status" value="2"/>
</dbReference>
<protein>
    <submittedName>
        <fullName evidence="11">Uncharacterized protein</fullName>
    </submittedName>
</protein>
<dbReference type="SMART" id="SM00451">
    <property type="entry name" value="ZnF_U1"/>
    <property type="match status" value="2"/>
</dbReference>
<name>A0A9N9MS58_9CUCU</name>
<keyword evidence="8" id="KW-0472">Membrane</keyword>
<reference evidence="11" key="1">
    <citation type="submission" date="2022-01" db="EMBL/GenBank/DDBJ databases">
        <authorList>
            <person name="King R."/>
        </authorList>
    </citation>
    <scope>NUCLEOTIDE SEQUENCE</scope>
</reference>
<dbReference type="PANTHER" id="PTHR46144:SF6">
    <property type="entry name" value="C2H2-TYPE DOMAIN-CONTAINING PROTEIN"/>
    <property type="match status" value="1"/>
</dbReference>
<feature type="transmembrane region" description="Helical" evidence="8">
    <location>
        <begin position="149"/>
        <end position="170"/>
    </location>
</feature>
<feature type="region of interest" description="Disordered" evidence="7">
    <location>
        <begin position="1"/>
        <end position="36"/>
    </location>
</feature>
<dbReference type="OrthoDB" id="434647at2759"/>
<comment type="subcellular location">
    <subcellularLocation>
        <location evidence="1">Nucleus</location>
    </subcellularLocation>
</comment>
<dbReference type="Pfam" id="PF12874">
    <property type="entry name" value="zf-met"/>
    <property type="match status" value="2"/>
</dbReference>
<evidence type="ECO:0000256" key="8">
    <source>
        <dbReference type="SAM" id="Phobius"/>
    </source>
</evidence>
<dbReference type="EMBL" id="OU892281">
    <property type="protein sequence ID" value="CAG9768735.1"/>
    <property type="molecule type" value="Genomic_DNA"/>
</dbReference>
<feature type="domain" description="U1-type" evidence="10">
    <location>
        <begin position="65"/>
        <end position="99"/>
    </location>
</feature>
<dbReference type="GO" id="GO:0005634">
    <property type="term" value="C:nucleus"/>
    <property type="evidence" value="ECO:0007669"/>
    <property type="project" value="UniProtKB-SubCell"/>
</dbReference>
<dbReference type="AlphaFoldDB" id="A0A9N9MS58"/>
<evidence type="ECO:0000256" key="4">
    <source>
        <dbReference type="ARBA" id="ARBA00022771"/>
    </source>
</evidence>
<dbReference type="InterPro" id="IPR003604">
    <property type="entry name" value="Matrin/U1-like-C_Znf_C2H2"/>
</dbReference>
<evidence type="ECO:0000313" key="12">
    <source>
        <dbReference type="Proteomes" id="UP001152799"/>
    </source>
</evidence>
<evidence type="ECO:0000259" key="10">
    <source>
        <dbReference type="SMART" id="SM00451"/>
    </source>
</evidence>
<keyword evidence="6" id="KW-0539">Nucleus</keyword>
<evidence type="ECO:0000256" key="3">
    <source>
        <dbReference type="ARBA" id="ARBA00022737"/>
    </source>
</evidence>
<evidence type="ECO:0000256" key="5">
    <source>
        <dbReference type="ARBA" id="ARBA00022833"/>
    </source>
</evidence>
<keyword evidence="12" id="KW-1185">Reference proteome</keyword>
<evidence type="ECO:0000256" key="2">
    <source>
        <dbReference type="ARBA" id="ARBA00022723"/>
    </source>
</evidence>
<keyword evidence="5" id="KW-0862">Zinc</keyword>